<dbReference type="EMBL" id="VSSQ01112100">
    <property type="protein sequence ID" value="MPN49127.1"/>
    <property type="molecule type" value="Genomic_DNA"/>
</dbReference>
<protein>
    <submittedName>
        <fullName evidence="1">Uncharacterized protein</fullName>
    </submittedName>
</protein>
<accession>A0A645ID03</accession>
<name>A0A645ID03_9ZZZZ</name>
<gene>
    <name evidence="1" type="ORF">SDC9_196740</name>
</gene>
<reference evidence="1" key="1">
    <citation type="submission" date="2019-08" db="EMBL/GenBank/DDBJ databases">
        <authorList>
            <person name="Kucharzyk K."/>
            <person name="Murdoch R.W."/>
            <person name="Higgins S."/>
            <person name="Loffler F."/>
        </authorList>
    </citation>
    <scope>NUCLEOTIDE SEQUENCE</scope>
</reference>
<organism evidence="1">
    <name type="scientific">bioreactor metagenome</name>
    <dbReference type="NCBI Taxonomy" id="1076179"/>
    <lineage>
        <taxon>unclassified sequences</taxon>
        <taxon>metagenomes</taxon>
        <taxon>ecological metagenomes</taxon>
    </lineage>
</organism>
<proteinExistence type="predicted"/>
<sequence>MAQDSMPDIPSEELDIAVQETLGHSTPGPTAERILVLCARLRYLKNYIRNPPADPDSQLDRSLVISEMSKSWRELKRLRAQFRARN</sequence>
<evidence type="ECO:0000313" key="1">
    <source>
        <dbReference type="EMBL" id="MPN49127.1"/>
    </source>
</evidence>
<dbReference type="AlphaFoldDB" id="A0A645ID03"/>
<comment type="caution">
    <text evidence="1">The sequence shown here is derived from an EMBL/GenBank/DDBJ whole genome shotgun (WGS) entry which is preliminary data.</text>
</comment>